<dbReference type="RefSeq" id="XP_013773356.1">
    <property type="nucleotide sequence ID" value="XM_013917902.2"/>
</dbReference>
<dbReference type="GeneID" id="106458393"/>
<keyword evidence="7" id="KW-1185">Reference proteome</keyword>
<dbReference type="InterPro" id="IPR018499">
    <property type="entry name" value="Tetraspanin/Peripherin"/>
</dbReference>
<feature type="transmembrane region" description="Helical" evidence="6">
    <location>
        <begin position="82"/>
        <end position="106"/>
    </location>
</feature>
<evidence type="ECO:0000313" key="7">
    <source>
        <dbReference type="Proteomes" id="UP000694941"/>
    </source>
</evidence>
<comment type="subcellular location">
    <subcellularLocation>
        <location evidence="1 6">Membrane</location>
        <topology evidence="1 6">Multi-pass membrane protein</topology>
    </subcellularLocation>
</comment>
<feature type="transmembrane region" description="Helical" evidence="6">
    <location>
        <begin position="194"/>
        <end position="220"/>
    </location>
</feature>
<organism evidence="7 8">
    <name type="scientific">Limulus polyphemus</name>
    <name type="common">Atlantic horseshoe crab</name>
    <dbReference type="NCBI Taxonomy" id="6850"/>
    <lineage>
        <taxon>Eukaryota</taxon>
        <taxon>Metazoa</taxon>
        <taxon>Ecdysozoa</taxon>
        <taxon>Arthropoda</taxon>
        <taxon>Chelicerata</taxon>
        <taxon>Merostomata</taxon>
        <taxon>Xiphosura</taxon>
        <taxon>Limulidae</taxon>
        <taxon>Limulus</taxon>
    </lineage>
</organism>
<evidence type="ECO:0000256" key="5">
    <source>
        <dbReference type="ARBA" id="ARBA00023136"/>
    </source>
</evidence>
<feature type="transmembrane region" description="Helical" evidence="6">
    <location>
        <begin position="55"/>
        <end position="75"/>
    </location>
</feature>
<keyword evidence="3 6" id="KW-0812">Transmembrane</keyword>
<proteinExistence type="inferred from homology"/>
<evidence type="ECO:0000256" key="3">
    <source>
        <dbReference type="ARBA" id="ARBA00022692"/>
    </source>
</evidence>
<keyword evidence="4 6" id="KW-1133">Transmembrane helix</keyword>
<dbReference type="CDD" id="cd03127">
    <property type="entry name" value="tetraspanin_LEL"/>
    <property type="match status" value="1"/>
</dbReference>
<feature type="transmembrane region" description="Helical" evidence="6">
    <location>
        <begin position="12"/>
        <end position="35"/>
    </location>
</feature>
<evidence type="ECO:0000256" key="4">
    <source>
        <dbReference type="ARBA" id="ARBA00022989"/>
    </source>
</evidence>
<protein>
    <recommendedName>
        <fullName evidence="6">Tetraspanin</fullName>
    </recommendedName>
</protein>
<dbReference type="PROSITE" id="PS00421">
    <property type="entry name" value="TM4_1"/>
    <property type="match status" value="1"/>
</dbReference>
<evidence type="ECO:0000256" key="1">
    <source>
        <dbReference type="ARBA" id="ARBA00004141"/>
    </source>
</evidence>
<dbReference type="Proteomes" id="UP000694941">
    <property type="component" value="Unplaced"/>
</dbReference>
<evidence type="ECO:0000256" key="6">
    <source>
        <dbReference type="RuleBase" id="RU361218"/>
    </source>
</evidence>
<dbReference type="PIRSF" id="PIRSF002419">
    <property type="entry name" value="Tetraspanin"/>
    <property type="match status" value="1"/>
</dbReference>
<dbReference type="PRINTS" id="PR00259">
    <property type="entry name" value="TMFOUR"/>
</dbReference>
<evidence type="ECO:0000313" key="8">
    <source>
        <dbReference type="RefSeq" id="XP_013773356.1"/>
    </source>
</evidence>
<dbReference type="InterPro" id="IPR008952">
    <property type="entry name" value="Tetraspanin_EC2_sf"/>
</dbReference>
<dbReference type="InterPro" id="IPR000301">
    <property type="entry name" value="Tetraspanin_animals"/>
</dbReference>
<name>A0ABM1B2B4_LIMPO</name>
<accession>A0ABM1B2B4</accession>
<dbReference type="SUPFAM" id="SSF48652">
    <property type="entry name" value="Tetraspanin"/>
    <property type="match status" value="1"/>
</dbReference>
<dbReference type="Pfam" id="PF00335">
    <property type="entry name" value="Tetraspanin"/>
    <property type="match status" value="1"/>
</dbReference>
<comment type="similarity">
    <text evidence="2 6">Belongs to the tetraspanin (TM4SF) family.</text>
</comment>
<dbReference type="PANTHER" id="PTHR19282">
    <property type="entry name" value="TETRASPANIN"/>
    <property type="match status" value="1"/>
</dbReference>
<dbReference type="PANTHER" id="PTHR19282:SF456">
    <property type="entry name" value="CD63 MOLECULE"/>
    <property type="match status" value="1"/>
</dbReference>
<dbReference type="InterPro" id="IPR018503">
    <property type="entry name" value="Tetraspanin_CS"/>
</dbReference>
<keyword evidence="5 6" id="KW-0472">Membrane</keyword>
<sequence length="226" mass="24756">MASGGMAVIKFLLFAFNFLFLVSGIGLIVVGALSLKNITKYADFMVDNNTTSPTMLIIVGSIVFVLAFLGCCGAWKENYCMLMTFAVLLFIIFAVELAAGIAAYVYRKDVEKAIKEGMQDDLKKNATENDWDKIQTELKCCGAVNASDWSHQYPDGNLPPSCCDAKAENCTISDDNWHKQGCIEALKDFLEDKVYILGGVGVGIAFIQLLGITFACCLACDKDKRY</sequence>
<evidence type="ECO:0000256" key="2">
    <source>
        <dbReference type="ARBA" id="ARBA00006840"/>
    </source>
</evidence>
<reference evidence="8" key="1">
    <citation type="submission" date="2025-08" db="UniProtKB">
        <authorList>
            <consortium name="RefSeq"/>
        </authorList>
    </citation>
    <scope>IDENTIFICATION</scope>
    <source>
        <tissue evidence="8">Muscle</tissue>
    </source>
</reference>
<gene>
    <name evidence="8" type="primary">LOC106458393</name>
</gene>
<dbReference type="Gene3D" id="1.10.1450.10">
    <property type="entry name" value="Tetraspanin"/>
    <property type="match status" value="1"/>
</dbReference>